<organism evidence="6">
    <name type="scientific">Aplanochytrium stocchinoi</name>
    <dbReference type="NCBI Taxonomy" id="215587"/>
    <lineage>
        <taxon>Eukaryota</taxon>
        <taxon>Sar</taxon>
        <taxon>Stramenopiles</taxon>
        <taxon>Bigyra</taxon>
        <taxon>Labyrinthulomycetes</taxon>
        <taxon>Thraustochytrida</taxon>
        <taxon>Thraustochytriidae</taxon>
        <taxon>Aplanochytrium</taxon>
    </lineage>
</organism>
<dbReference type="InterPro" id="IPR015943">
    <property type="entry name" value="WD40/YVTN_repeat-like_dom_sf"/>
</dbReference>
<evidence type="ECO:0000256" key="4">
    <source>
        <dbReference type="SAM" id="MobiDB-lite"/>
    </source>
</evidence>
<dbReference type="PANTHER" id="PTHR44019:SF8">
    <property type="entry name" value="POC1 CENTRIOLAR PROTEIN HOMOLOG"/>
    <property type="match status" value="1"/>
</dbReference>
<dbReference type="SUPFAM" id="SSF50978">
    <property type="entry name" value="WD40 repeat-like"/>
    <property type="match status" value="1"/>
</dbReference>
<dbReference type="InterPro" id="IPR056884">
    <property type="entry name" value="NPHP3-like_N"/>
</dbReference>
<feature type="repeat" description="WD" evidence="3">
    <location>
        <begin position="981"/>
        <end position="1013"/>
    </location>
</feature>
<dbReference type="AlphaFoldDB" id="A0A7S3LJ52"/>
<dbReference type="PROSITE" id="PS00678">
    <property type="entry name" value="WD_REPEATS_1"/>
    <property type="match status" value="1"/>
</dbReference>
<dbReference type="SMART" id="SM00320">
    <property type="entry name" value="WD40"/>
    <property type="match status" value="9"/>
</dbReference>
<evidence type="ECO:0000259" key="5">
    <source>
        <dbReference type="PROSITE" id="PS50837"/>
    </source>
</evidence>
<dbReference type="SUPFAM" id="SSF52540">
    <property type="entry name" value="P-loop containing nucleoside triphosphate hydrolases"/>
    <property type="match status" value="1"/>
</dbReference>
<dbReference type="EMBL" id="HBIN01001130">
    <property type="protein sequence ID" value="CAE0430298.1"/>
    <property type="molecule type" value="Transcribed_RNA"/>
</dbReference>
<feature type="domain" description="NACHT" evidence="5">
    <location>
        <begin position="86"/>
        <end position="215"/>
    </location>
</feature>
<dbReference type="InterPro" id="IPR001680">
    <property type="entry name" value="WD40_rpt"/>
</dbReference>
<dbReference type="PANTHER" id="PTHR44019">
    <property type="entry name" value="WD REPEAT-CONTAINING PROTEIN 55"/>
    <property type="match status" value="1"/>
</dbReference>
<accession>A0A7S3LJ52</accession>
<dbReference type="Pfam" id="PF24883">
    <property type="entry name" value="NPHP3_N"/>
    <property type="match status" value="1"/>
</dbReference>
<feature type="compositionally biased region" description="Polar residues" evidence="4">
    <location>
        <begin position="750"/>
        <end position="772"/>
    </location>
</feature>
<gene>
    <name evidence="6" type="ORF">ASTO00021_LOCUS606</name>
</gene>
<dbReference type="PROSITE" id="PS50294">
    <property type="entry name" value="WD_REPEATS_REGION"/>
    <property type="match status" value="2"/>
</dbReference>
<dbReference type="InterPro" id="IPR036322">
    <property type="entry name" value="WD40_repeat_dom_sf"/>
</dbReference>
<dbReference type="InterPro" id="IPR007111">
    <property type="entry name" value="NACHT_NTPase"/>
</dbReference>
<evidence type="ECO:0000256" key="1">
    <source>
        <dbReference type="ARBA" id="ARBA00022574"/>
    </source>
</evidence>
<dbReference type="InterPro" id="IPR019775">
    <property type="entry name" value="WD40_repeat_CS"/>
</dbReference>
<reference evidence="6" key="1">
    <citation type="submission" date="2021-01" db="EMBL/GenBank/DDBJ databases">
        <authorList>
            <person name="Corre E."/>
            <person name="Pelletier E."/>
            <person name="Niang G."/>
            <person name="Scheremetjew M."/>
            <person name="Finn R."/>
            <person name="Kale V."/>
            <person name="Holt S."/>
            <person name="Cochrane G."/>
            <person name="Meng A."/>
            <person name="Brown T."/>
            <person name="Cohen L."/>
        </authorList>
    </citation>
    <scope>NUCLEOTIDE SEQUENCE</scope>
    <source>
        <strain evidence="6">GSBS06</strain>
    </source>
</reference>
<dbReference type="Gene3D" id="2.130.10.10">
    <property type="entry name" value="YVTN repeat-like/Quinoprotein amine dehydrogenase"/>
    <property type="match status" value="3"/>
</dbReference>
<keyword evidence="1 3" id="KW-0853">WD repeat</keyword>
<dbReference type="InterPro" id="IPR027417">
    <property type="entry name" value="P-loop_NTPase"/>
</dbReference>
<evidence type="ECO:0000256" key="2">
    <source>
        <dbReference type="ARBA" id="ARBA00022737"/>
    </source>
</evidence>
<dbReference type="InterPro" id="IPR050505">
    <property type="entry name" value="WDR55/POC1"/>
</dbReference>
<dbReference type="PROSITE" id="PS50082">
    <property type="entry name" value="WD_REPEATS_2"/>
    <property type="match status" value="2"/>
</dbReference>
<evidence type="ECO:0000256" key="3">
    <source>
        <dbReference type="PROSITE-ProRule" id="PRU00221"/>
    </source>
</evidence>
<feature type="repeat" description="WD" evidence="3">
    <location>
        <begin position="1024"/>
        <end position="1065"/>
    </location>
</feature>
<feature type="region of interest" description="Disordered" evidence="4">
    <location>
        <begin position="750"/>
        <end position="776"/>
    </location>
</feature>
<protein>
    <recommendedName>
        <fullName evidence="5">NACHT domain-containing protein</fullName>
    </recommendedName>
</protein>
<dbReference type="PROSITE" id="PS50837">
    <property type="entry name" value="NACHT"/>
    <property type="match status" value="1"/>
</dbReference>
<evidence type="ECO:0000313" key="6">
    <source>
        <dbReference type="EMBL" id="CAE0430298.1"/>
    </source>
</evidence>
<proteinExistence type="predicted"/>
<dbReference type="Pfam" id="PF00400">
    <property type="entry name" value="WD40"/>
    <property type="match status" value="5"/>
</dbReference>
<keyword evidence="2" id="KW-0677">Repeat</keyword>
<dbReference type="Gene3D" id="3.40.50.300">
    <property type="entry name" value="P-loop containing nucleotide triphosphate hydrolases"/>
    <property type="match status" value="1"/>
</dbReference>
<name>A0A7S3LJ52_9STRA</name>
<sequence length="1212" mass="136556">MLKTKRKVGKTVDVGEAASAGEVTGEGAAVAEYTVAEGLSHGVKYFRPVLANRREYVPGTLDWTINYIKGWYTSGSSKNDDERWSRILHIEGKQGTGKTMLLAQLADRGHKQGIAVRDKNMNKDAVKVGAVYFFSRLNRRVNDVKTFVRAISDQLRDSVPGFIKALKAQTAMDEFFLRKLDVMQLFDKLIIRPLKSDIVKKKQKRTVILIDALDECKPQYFEPLLQVMETWDAHTPEWLGVIITSVQGGYVSRKMKALDRTGVARSMSISDKKYTNQVKEDLSVVVKRLLKDKIEQKDLGLAIDVILSKSEMRFLYVKFLERLCDIVGYDVEALKNKLPKGLPSAYAEIFKDLYKKKMGGNKEDYKNTLGPLVATRIPLDIQIWRECCGQDEEFRMRVKDDMGSLINLYQTEGKMRVSFSHLTIRHWLCNEALVYDVGQEVFSARSQKGTKKLAVKRTVGHALLANYCWEKYQRRISEGTPPDFYAMNHIIYHLMNTKRGPDGRPSRAADAANLLKNFDWNLQRISLKGAKDSRFQNISFALIDAFDVYLKEIPDDRPVRIIQSAIDKSRAALARDPRQLAAQILARVSETSCIGDTQLAQFMEEAKLYNPGDNVQWWRPVTHTLRRVDVSQVERLFLFEKFKKSVVCVKVSPHSGSVAAAAGFDGRVKIFETKRGRNLFTFNAHKRNKGKVLSLSFSYGRNSELLLCTGGSDGFIILWNADNGKMIFKKKVGRNHVACLALRPEEKNLTWGQSGESSTETGDDFGTTSAVSESEVENSRRQSIIAVCGRDGLRIFHDDEQQGGLIMFSNQKMDCTAVEWSRTQRNVLAVATASGYAFIYDTKLKTTTQTLTHGQRVNDISFHPVKNWILTAGEDTAGVNSSKVILWDYESGNILNMFDKVHKSGILSVDFSQRGKHFACGGDDGSISIVQTENWGESWENVRNEWIIGNSGRNKADIEEFNEQDYLQLDESLPDTKMRFENGHTSSVLSLSYFPKSNRIISCSKDRSVIFWSYNPKDLEDRNAIQHDEKIILAMFSPDGSMLATAGKDKKVIVWETATGKAQRMLYDSTKVSTLRWSPDGANVGFTIVSGIEIWKNAQTGFDAPAPEMKVVIEAAAKIQNPGKMGDAAKKIEESPLAQFITQTPDENGVGFTSDTARERPLRFCNLSKLEEDAYTNEVYAAVCEDKKVHILQLVTNKPVMKEETAENDVTE</sequence>